<reference evidence="4 5" key="1">
    <citation type="journal article" date="2010" name="Int. J. Syst. Evol. Microbiol.">
        <title>Bacillus horneckiae sp. nov., isolated from a spacecraft-assembly clean room.</title>
        <authorList>
            <person name="Vaishampayan P."/>
            <person name="Probst A."/>
            <person name="Krishnamurthi S."/>
            <person name="Ghosh S."/>
            <person name="Osman S."/>
            <person name="McDowall A."/>
            <person name="Ruckmani A."/>
            <person name="Mayilraj S."/>
            <person name="Venkateswaran K."/>
        </authorList>
    </citation>
    <scope>NUCLEOTIDE SEQUENCE [LARGE SCALE GENOMIC DNA]</scope>
    <source>
        <strain evidence="5">1PO1SC</strain>
    </source>
</reference>
<feature type="transmembrane region" description="Helical" evidence="3">
    <location>
        <begin position="222"/>
        <end position="243"/>
    </location>
</feature>
<evidence type="ECO:0000313" key="4">
    <source>
        <dbReference type="EMBL" id="PKG27152.1"/>
    </source>
</evidence>
<evidence type="ECO:0000256" key="3">
    <source>
        <dbReference type="SAM" id="Phobius"/>
    </source>
</evidence>
<dbReference type="EMBL" id="PISD01000049">
    <property type="protein sequence ID" value="PKG27152.1"/>
    <property type="molecule type" value="Genomic_DNA"/>
</dbReference>
<accession>A0A2N0ZCA3</accession>
<gene>
    <name evidence="4" type="primary">essB</name>
    <name evidence="4" type="ORF">CWS20_20090</name>
</gene>
<evidence type="ECO:0000256" key="1">
    <source>
        <dbReference type="ARBA" id="ARBA00010163"/>
    </source>
</evidence>
<protein>
    <submittedName>
        <fullName evidence="4">Type VII secretion protein EssB</fullName>
    </submittedName>
</protein>
<evidence type="ECO:0000256" key="2">
    <source>
        <dbReference type="SAM" id="MobiDB-lite"/>
    </source>
</evidence>
<keyword evidence="3" id="KW-0812">Transmembrane</keyword>
<dbReference type="AlphaFoldDB" id="A0A2N0ZCA3"/>
<dbReference type="Gene3D" id="1.10.510.10">
    <property type="entry name" value="Transferase(Phosphotransferase) domain 1"/>
    <property type="match status" value="1"/>
</dbReference>
<feature type="compositionally biased region" description="Acidic residues" evidence="2">
    <location>
        <begin position="405"/>
        <end position="422"/>
    </location>
</feature>
<organism evidence="4 5">
    <name type="scientific">Cytobacillus horneckiae</name>
    <dbReference type="NCBI Taxonomy" id="549687"/>
    <lineage>
        <taxon>Bacteria</taxon>
        <taxon>Bacillati</taxon>
        <taxon>Bacillota</taxon>
        <taxon>Bacilli</taxon>
        <taxon>Bacillales</taxon>
        <taxon>Bacillaceae</taxon>
        <taxon>Cytobacillus</taxon>
    </lineage>
</organism>
<dbReference type="Gene3D" id="1.25.40.680">
    <property type="entry name" value="Type VII secretion system EssB, C-terminal-like domain"/>
    <property type="match status" value="1"/>
</dbReference>
<keyword evidence="3" id="KW-0472">Membrane</keyword>
<proteinExistence type="inferred from homology"/>
<dbReference type="Proteomes" id="UP000233343">
    <property type="component" value="Unassembled WGS sequence"/>
</dbReference>
<feature type="region of interest" description="Disordered" evidence="2">
    <location>
        <begin position="370"/>
        <end position="444"/>
    </location>
</feature>
<feature type="compositionally biased region" description="Basic and acidic residues" evidence="2">
    <location>
        <begin position="423"/>
        <end position="444"/>
    </location>
</feature>
<feature type="compositionally biased region" description="Basic and acidic residues" evidence="2">
    <location>
        <begin position="370"/>
        <end position="383"/>
    </location>
</feature>
<dbReference type="Pfam" id="PF10140">
    <property type="entry name" value="YukC"/>
    <property type="match status" value="1"/>
</dbReference>
<dbReference type="NCBIfam" id="TIGR03926">
    <property type="entry name" value="T7_EssB"/>
    <property type="match status" value="1"/>
</dbReference>
<name>A0A2N0ZCA3_9BACI</name>
<comment type="similarity">
    <text evidence="1">Belongs to the EssB family.</text>
</comment>
<keyword evidence="3" id="KW-1133">Transmembrane helix</keyword>
<feature type="compositionally biased region" description="Acidic residues" evidence="2">
    <location>
        <begin position="384"/>
        <end position="394"/>
    </location>
</feature>
<dbReference type="InterPro" id="IPR018778">
    <property type="entry name" value="T7SS_EssB"/>
</dbReference>
<sequence>MSQEKLTYLEEQLEALYKMEDNTISIVFQREKIKLDNEAEIGMLNDIGSFLEKEIIFTEDELILKFYKPSYFKTFSQMKTLDDRSRFIFASQLVKAMIKHPFPRLNLIVCPDNILIDESLSPHFLHYGVKESLPPYEKAPERLWRELKATVAAAVDKQYTFEQYLQFNQTIELSKITSEILAAVDEQQLLELLQKQIKEIERGEKQFVKVTKKNWKWLKYSAIGLTVFLIPLLIFSLYTLIIAQPKQAAFVGSQEHFLKSEYSRVVESLASYKVDDMPKVIQYQLALSYLVNESLSEEQKDNISNTVTLQSDQRYLQYWIYIGRGEPEEALKIGRELEDLDLIMYALIHYEEAVKADSDIKDEEKQEALDKIKSEKSEYQRDIEELEKELEDQSTENNAPPAEEVTSDSAEEADANQGQEEEQGAKENEDKKQETEKNEDKKGE</sequence>
<dbReference type="InterPro" id="IPR042565">
    <property type="entry name" value="T7SS_EssB_C"/>
</dbReference>
<dbReference type="RefSeq" id="WP_066193094.1">
    <property type="nucleotide sequence ID" value="NZ_JARMMB010000004.1"/>
</dbReference>
<comment type="caution">
    <text evidence="4">The sequence shown here is derived from an EMBL/GenBank/DDBJ whole genome shotgun (WGS) entry which is preliminary data.</text>
</comment>
<keyword evidence="5" id="KW-1185">Reference proteome</keyword>
<evidence type="ECO:0000313" key="5">
    <source>
        <dbReference type="Proteomes" id="UP000233343"/>
    </source>
</evidence>